<organism evidence="1 2">
    <name type="scientific">Trichonephila clavipes</name>
    <name type="common">Golden silk orbweaver</name>
    <name type="synonym">Nephila clavipes</name>
    <dbReference type="NCBI Taxonomy" id="2585209"/>
    <lineage>
        <taxon>Eukaryota</taxon>
        <taxon>Metazoa</taxon>
        <taxon>Ecdysozoa</taxon>
        <taxon>Arthropoda</taxon>
        <taxon>Chelicerata</taxon>
        <taxon>Arachnida</taxon>
        <taxon>Araneae</taxon>
        <taxon>Araneomorphae</taxon>
        <taxon>Entelegynae</taxon>
        <taxon>Araneoidea</taxon>
        <taxon>Nephilidae</taxon>
        <taxon>Trichonephila</taxon>
    </lineage>
</organism>
<gene>
    <name evidence="1" type="ORF">TNCV_4909281</name>
</gene>
<accession>A0A8X6RPP7</accession>
<evidence type="ECO:0000313" key="2">
    <source>
        <dbReference type="Proteomes" id="UP000887159"/>
    </source>
</evidence>
<sequence length="93" mass="10301">MGGIKTDVTPHNGLWNGAIIVLVQPSSGGKLLGSNLYQELRLKGKNSYRSRNGPSRGMPVVENADKRTEKIRVDRHVGNRSMAQELKMENKTI</sequence>
<proteinExistence type="predicted"/>
<protein>
    <submittedName>
        <fullName evidence="1">Uncharacterized protein</fullName>
    </submittedName>
</protein>
<evidence type="ECO:0000313" key="1">
    <source>
        <dbReference type="EMBL" id="GFX98285.1"/>
    </source>
</evidence>
<reference evidence="1" key="1">
    <citation type="submission" date="2020-08" db="EMBL/GenBank/DDBJ databases">
        <title>Multicomponent nature underlies the extraordinary mechanical properties of spider dragline silk.</title>
        <authorList>
            <person name="Kono N."/>
            <person name="Nakamura H."/>
            <person name="Mori M."/>
            <person name="Yoshida Y."/>
            <person name="Ohtoshi R."/>
            <person name="Malay A.D."/>
            <person name="Moran D.A.P."/>
            <person name="Tomita M."/>
            <person name="Numata K."/>
            <person name="Arakawa K."/>
        </authorList>
    </citation>
    <scope>NUCLEOTIDE SEQUENCE</scope>
</reference>
<comment type="caution">
    <text evidence="1">The sequence shown here is derived from an EMBL/GenBank/DDBJ whole genome shotgun (WGS) entry which is preliminary data.</text>
</comment>
<dbReference type="AlphaFoldDB" id="A0A8X6RPP7"/>
<dbReference type="Proteomes" id="UP000887159">
    <property type="component" value="Unassembled WGS sequence"/>
</dbReference>
<keyword evidence="2" id="KW-1185">Reference proteome</keyword>
<name>A0A8X6RPP7_TRICX</name>
<dbReference type="EMBL" id="BMAU01021201">
    <property type="protein sequence ID" value="GFX98285.1"/>
    <property type="molecule type" value="Genomic_DNA"/>
</dbReference>